<dbReference type="GO" id="GO:0003688">
    <property type="term" value="F:DNA replication origin binding"/>
    <property type="evidence" value="ECO:0007669"/>
    <property type="project" value="UniProtKB-UniRule"/>
</dbReference>
<organism evidence="3 4">
    <name type="scientific">Coffea canephora</name>
    <name type="common">Robusta coffee</name>
    <dbReference type="NCBI Taxonomy" id="49390"/>
    <lineage>
        <taxon>Eukaryota</taxon>
        <taxon>Viridiplantae</taxon>
        <taxon>Streptophyta</taxon>
        <taxon>Embryophyta</taxon>
        <taxon>Tracheophyta</taxon>
        <taxon>Spermatophyta</taxon>
        <taxon>Magnoliopsida</taxon>
        <taxon>eudicotyledons</taxon>
        <taxon>Gunneridae</taxon>
        <taxon>Pentapetalae</taxon>
        <taxon>asterids</taxon>
        <taxon>lamiids</taxon>
        <taxon>Gentianales</taxon>
        <taxon>Rubiaceae</taxon>
        <taxon>Ixoroideae</taxon>
        <taxon>Gardenieae complex</taxon>
        <taxon>Bertiereae - Coffeeae clade</taxon>
        <taxon>Coffeeae</taxon>
        <taxon>Coffea</taxon>
    </lineage>
</organism>
<dbReference type="InterPro" id="IPR056772">
    <property type="entry name" value="RecA-like_ORC2"/>
</dbReference>
<sequence>MTSSTNFCPPPLSATVLSYPLLCSLLPPSRRPYFFHLIGLGSSKLEQHDIKEDKFGFSRNYFLAKDLANSGKKSSHNLADVHVVDEQELREAPANIEQKHEKEIDELSKSYKSLLCCIINRCRFGLLMYGFGLKRTLVEDFASTALAEYSVVVINGYL</sequence>
<dbReference type="InParanoid" id="A0A068VHH2"/>
<dbReference type="EMBL" id="HG740120">
    <property type="protein sequence ID" value="CDP20250.1"/>
    <property type="molecule type" value="Genomic_DNA"/>
</dbReference>
<dbReference type="InterPro" id="IPR007220">
    <property type="entry name" value="ORC2"/>
</dbReference>
<comment type="similarity">
    <text evidence="1">Belongs to the ORC2 family.</text>
</comment>
<comment type="subunit">
    <text evidence="1">Component of the origin recognition complex (ORC).</text>
</comment>
<dbReference type="STRING" id="49390.A0A068VHH2"/>
<dbReference type="GO" id="GO:0005664">
    <property type="term" value="C:nuclear origin of replication recognition complex"/>
    <property type="evidence" value="ECO:0007669"/>
    <property type="project" value="UniProtKB-UniRule"/>
</dbReference>
<keyword evidence="1" id="KW-0235">DNA replication</keyword>
<keyword evidence="1" id="KW-0539">Nucleus</keyword>
<proteinExistence type="inferred from homology"/>
<dbReference type="PhylomeDB" id="A0A068VHH2"/>
<gene>
    <name evidence="3" type="ORF">GSCOC_T00009737001</name>
</gene>
<evidence type="ECO:0000256" key="1">
    <source>
        <dbReference type="RuleBase" id="RU368084"/>
    </source>
</evidence>
<accession>A0A068VHH2</accession>
<dbReference type="GO" id="GO:0006260">
    <property type="term" value="P:DNA replication"/>
    <property type="evidence" value="ECO:0007669"/>
    <property type="project" value="UniProtKB-UniRule"/>
</dbReference>
<dbReference type="Proteomes" id="UP000295252">
    <property type="component" value="Unassembled WGS sequence"/>
</dbReference>
<evidence type="ECO:0000259" key="2">
    <source>
        <dbReference type="Pfam" id="PF04084"/>
    </source>
</evidence>
<reference evidence="4" key="1">
    <citation type="journal article" date="2014" name="Science">
        <title>The coffee genome provides insight into the convergent evolution of caffeine biosynthesis.</title>
        <authorList>
            <person name="Denoeud F."/>
            <person name="Carretero-Paulet L."/>
            <person name="Dereeper A."/>
            <person name="Droc G."/>
            <person name="Guyot R."/>
            <person name="Pietrella M."/>
            <person name="Zheng C."/>
            <person name="Alberti A."/>
            <person name="Anthony F."/>
            <person name="Aprea G."/>
            <person name="Aury J.M."/>
            <person name="Bento P."/>
            <person name="Bernard M."/>
            <person name="Bocs S."/>
            <person name="Campa C."/>
            <person name="Cenci A."/>
            <person name="Combes M.C."/>
            <person name="Crouzillat D."/>
            <person name="Da Silva C."/>
            <person name="Daddiego L."/>
            <person name="De Bellis F."/>
            <person name="Dussert S."/>
            <person name="Garsmeur O."/>
            <person name="Gayraud T."/>
            <person name="Guignon V."/>
            <person name="Jahn K."/>
            <person name="Jamilloux V."/>
            <person name="Joet T."/>
            <person name="Labadie K."/>
            <person name="Lan T."/>
            <person name="Leclercq J."/>
            <person name="Lepelley M."/>
            <person name="Leroy T."/>
            <person name="Li L.T."/>
            <person name="Librado P."/>
            <person name="Lopez L."/>
            <person name="Munoz A."/>
            <person name="Noel B."/>
            <person name="Pallavicini A."/>
            <person name="Perrotta G."/>
            <person name="Poncet V."/>
            <person name="Pot D."/>
            <person name="Priyono X."/>
            <person name="Rigoreau M."/>
            <person name="Rouard M."/>
            <person name="Rozas J."/>
            <person name="Tranchant-Dubreuil C."/>
            <person name="VanBuren R."/>
            <person name="Zhang Q."/>
            <person name="Andrade A.C."/>
            <person name="Argout X."/>
            <person name="Bertrand B."/>
            <person name="de Kochko A."/>
            <person name="Graziosi G."/>
            <person name="Henry R.J."/>
            <person name="Jayarama X."/>
            <person name="Ming R."/>
            <person name="Nagai C."/>
            <person name="Rounsley S."/>
            <person name="Sankoff D."/>
            <person name="Giuliano G."/>
            <person name="Albert V.A."/>
            <person name="Wincker P."/>
            <person name="Lashermes P."/>
        </authorList>
    </citation>
    <scope>NUCLEOTIDE SEQUENCE [LARGE SCALE GENOMIC DNA]</scope>
    <source>
        <strain evidence="4">cv. DH200-94</strain>
    </source>
</reference>
<comment type="subcellular location">
    <subcellularLocation>
        <location evidence="1">Nucleus</location>
    </subcellularLocation>
</comment>
<dbReference type="Pfam" id="PF04084">
    <property type="entry name" value="RecA-like_ORC2"/>
    <property type="match status" value="1"/>
</dbReference>
<dbReference type="AlphaFoldDB" id="A0A068VHH2"/>
<name>A0A068VHH2_COFCA</name>
<dbReference type="OrthoDB" id="1730278at2759"/>
<dbReference type="Gramene" id="CDP20250">
    <property type="protein sequence ID" value="CDP20250"/>
    <property type="gene ID" value="GSCOC_T00009737001"/>
</dbReference>
<keyword evidence="4" id="KW-1185">Reference proteome</keyword>
<dbReference type="PANTHER" id="PTHR14052:SF0">
    <property type="entry name" value="ORIGIN RECOGNITION COMPLEX SUBUNIT 2"/>
    <property type="match status" value="1"/>
</dbReference>
<feature type="domain" description="Origin recognition complex subunit 2 RecA-like" evidence="2">
    <location>
        <begin position="121"/>
        <end position="157"/>
    </location>
</feature>
<comment type="function">
    <text evidence="1">Component of the origin recognition complex (ORC) that binds origins of replication. DNA-binding is ATP-dependent. ORC is required to assemble the pre-replication complex necessary to initiate DNA replication.</text>
</comment>
<protein>
    <recommendedName>
        <fullName evidence="1">Origin recognition complex subunit 2</fullName>
    </recommendedName>
</protein>
<dbReference type="PANTHER" id="PTHR14052">
    <property type="entry name" value="ORIGIN RECOGNITION COMPLEX SUBUNIT 2"/>
    <property type="match status" value="1"/>
</dbReference>
<evidence type="ECO:0000313" key="3">
    <source>
        <dbReference type="EMBL" id="CDP20250.1"/>
    </source>
</evidence>
<evidence type="ECO:0000313" key="4">
    <source>
        <dbReference type="Proteomes" id="UP000295252"/>
    </source>
</evidence>